<feature type="region of interest" description="Disordered" evidence="17">
    <location>
        <begin position="783"/>
        <end position="815"/>
    </location>
</feature>
<evidence type="ECO:0000256" key="1">
    <source>
        <dbReference type="ARBA" id="ARBA00004245"/>
    </source>
</evidence>
<dbReference type="SUPFAM" id="SSF47769">
    <property type="entry name" value="SAM/Pointed domain"/>
    <property type="match status" value="1"/>
</dbReference>
<dbReference type="GO" id="GO:0019722">
    <property type="term" value="P:calcium-mediated signaling"/>
    <property type="evidence" value="ECO:0007669"/>
    <property type="project" value="TreeGrafter"/>
</dbReference>
<feature type="region of interest" description="Disordered" evidence="17">
    <location>
        <begin position="1413"/>
        <end position="1463"/>
    </location>
</feature>
<evidence type="ECO:0000259" key="18">
    <source>
        <dbReference type="PROSITE" id="PS50105"/>
    </source>
</evidence>
<feature type="region of interest" description="Disordered" evidence="17">
    <location>
        <begin position="577"/>
        <end position="597"/>
    </location>
</feature>
<evidence type="ECO:0000256" key="15">
    <source>
        <dbReference type="ARBA" id="ARBA00082439"/>
    </source>
</evidence>
<evidence type="ECO:0000256" key="2">
    <source>
        <dbReference type="ARBA" id="ARBA00022473"/>
    </source>
</evidence>
<dbReference type="InterPro" id="IPR001478">
    <property type="entry name" value="PDZ"/>
</dbReference>
<feature type="compositionally biased region" description="Low complexity" evidence="17">
    <location>
        <begin position="1124"/>
        <end position="1153"/>
    </location>
</feature>
<dbReference type="GeneID" id="120834401"/>
<evidence type="ECO:0000256" key="9">
    <source>
        <dbReference type="ARBA" id="ARBA00023203"/>
    </source>
</evidence>
<dbReference type="CDD" id="cd06790">
    <property type="entry name" value="PDZ_neurabin-like"/>
    <property type="match status" value="1"/>
</dbReference>
<feature type="compositionally biased region" description="Polar residues" evidence="17">
    <location>
        <begin position="97"/>
        <end position="125"/>
    </location>
</feature>
<dbReference type="InterPro" id="IPR013761">
    <property type="entry name" value="SAM/pointed_sf"/>
</dbReference>
<accession>A0AAQ4PJ89</accession>
<feature type="compositionally biased region" description="Basic residues" evidence="17">
    <location>
        <begin position="1055"/>
        <end position="1064"/>
    </location>
</feature>
<organism evidence="20 21">
    <name type="scientific">Gasterosteus aculeatus aculeatus</name>
    <name type="common">three-spined stickleback</name>
    <dbReference type="NCBI Taxonomy" id="481459"/>
    <lineage>
        <taxon>Eukaryota</taxon>
        <taxon>Metazoa</taxon>
        <taxon>Chordata</taxon>
        <taxon>Craniata</taxon>
        <taxon>Vertebrata</taxon>
        <taxon>Euteleostomi</taxon>
        <taxon>Actinopterygii</taxon>
        <taxon>Neopterygii</taxon>
        <taxon>Teleostei</taxon>
        <taxon>Neoteleostei</taxon>
        <taxon>Acanthomorphata</taxon>
        <taxon>Eupercaria</taxon>
        <taxon>Perciformes</taxon>
        <taxon>Cottioidei</taxon>
        <taxon>Gasterosteales</taxon>
        <taxon>Gasterosteidae</taxon>
        <taxon>Gasterosteus</taxon>
    </lineage>
</organism>
<dbReference type="GO" id="GO:0007015">
    <property type="term" value="P:actin filament organization"/>
    <property type="evidence" value="ECO:0007669"/>
    <property type="project" value="TreeGrafter"/>
</dbReference>
<dbReference type="PANTHER" id="PTHR16154">
    <property type="entry name" value="NEURABIN"/>
    <property type="match status" value="1"/>
</dbReference>
<keyword evidence="21" id="KW-1185">Reference proteome</keyword>
<feature type="compositionally biased region" description="Polar residues" evidence="17">
    <location>
        <begin position="1238"/>
        <end position="1250"/>
    </location>
</feature>
<dbReference type="KEGG" id="gat:120834401"/>
<protein>
    <recommendedName>
        <fullName evidence="12">Neurabin-1</fullName>
    </recommendedName>
    <alternativeName>
        <fullName evidence="14">Neurabin-I</fullName>
    </alternativeName>
    <alternativeName>
        <fullName evidence="13">Neural tissue-specific F-actin-binding protein I</fullName>
    </alternativeName>
    <alternativeName>
        <fullName evidence="15">Protein phosphatase 1 regulatory subunit 9A</fullName>
    </alternativeName>
</protein>
<evidence type="ECO:0000256" key="3">
    <source>
        <dbReference type="ARBA" id="ARBA00022490"/>
    </source>
</evidence>
<dbReference type="InterPro" id="IPR036034">
    <property type="entry name" value="PDZ_sf"/>
</dbReference>
<keyword evidence="5" id="KW-0221">Differentiation</keyword>
<feature type="compositionally biased region" description="Acidic residues" evidence="17">
    <location>
        <begin position="529"/>
        <end position="540"/>
    </location>
</feature>
<sequence length="1463" mass="161973">MIRAENKGGERTLRSASPHRNAYKSDFHAIKCTFDGSKSESDPKTYTNGSSETREDSRGRPFGTRVNKIKNIFLQMDGQQQECQEGKVTPKPDVSPASPTKLQFPVNTHRVSLNSAASPESQNVDKTPKGEDVEIDKVALAEKFSVTRKLFERGIKEPPAAEKQSPGRGVTRLSLGSSSDEGKCTRRASGSSETAVKSEQTPKSTVKCQPDEKADSEKKNASRGSLNAGPMSKRLDNYVAENDLEDNNNAAAAKGRVASAKQHSPTEEISVSPTKDGFHKSTSKEATNSTPATDAANKNTAQTAGVSNRQTSVVKATIAVPNAANKSNTPTTEVALKPLSPEKPSPVSHGYKHSSSSVGFGRTSFGGDEANPHSPPPRDAKQPPPSAGGFQNTNRAKYPEKSRSPTADKPSSQTSSLDSRGVGVVRAELVVVQNESSESEENEDENTDDNVFEERKVQSPKDDLMTNLKRTPATEKTTSVPAHHVFARDVAKETQRTAETMVDGGVLKDKERLGLKKEDISAGNRYGDDYPEEEDEVAEEESELEEHIVLDRGSPVVYGIENAAFVDDRDVDQILREEEEDDDEDEEDGEEEEDRTYRDYDECYETTGLSDEEEPLPRRKIKFSTEPIQVFSTFSNEDYDRRNDDVDPVAASAEYELEKRVEKMDVFPVEIEKGENGLGISIIGMGVGADQGLEKLGIFVKTITEGGAAENDGRIQVNDQIVEVDGTSLVGVTQLFAATVLKNTKGTVRFSIGREQPGTQSEVARLITETLEQEKNQLQQHLDDHYEHSTEEEECQEERYEEEEEEDEEEEEGVDERILCSSFSAGQNVELYELPDTEALFMPTNMDGSQMVFKFKELQLKHSTAAAEINQLKEKLRASEEHRSLWEARESALEQKIEDSNDKMLKLESYWLEAQGLCRTVNEQLAETQSQHETLDKKYNKAKKLLKDYQQKEIDFVKKEEELRKILDEKDKWYKQQLESLQNRIAVLESRGASNEERQNGHIPTAGERSTGRDPAANAQSVDSPLEEEDWNELVPETERLDTSAHKAKGLLAQRAKRQPPSRNKLKDHLTLATGHTQETKEEEEQESPQRRSSIQESLCLPVPVCYPGNGQKEDAGETRDGSGSKSELSSIQSLSPSQGDGIESSGSVSLSSPKDTSSPHSPSGLMHNFKKTESKGKSKELKEEPNEASSAGKPKRRFPDFGGLRKSGGKGKKHDKEAMRASLDSRGSAELLEESGGNLSPADSMTSIPTCMPFSWFGDKERDRDREPSSSSSSLPYAATETSSEQSQDRRNKTNLSWSSLFSRSLDLTFSVIDDSNPASPSSDTAGLVAEPNLTGRSHTLIFSSSETLDDEPAAPGKEYQWQNRPVSEWTNQQVCHWLMGMNMDQYTPEFTAKGVDGQQLLNLDSEKLKGLGVSSQSDRSTVKKKLKDLRKVQEKMEKQREKKEKEGRRSGRPQASTDSIC</sequence>
<name>A0AAQ4PJ89_GASAC</name>
<evidence type="ECO:0000256" key="11">
    <source>
        <dbReference type="ARBA" id="ARBA00034103"/>
    </source>
</evidence>
<feature type="compositionally biased region" description="Basic and acidic residues" evidence="17">
    <location>
        <begin position="1"/>
        <end position="13"/>
    </location>
</feature>
<feature type="domain" description="PDZ" evidence="19">
    <location>
        <begin position="668"/>
        <end position="756"/>
    </location>
</feature>
<keyword evidence="7" id="KW-0770">Synapse</keyword>
<dbReference type="GO" id="GO:0030425">
    <property type="term" value="C:dendrite"/>
    <property type="evidence" value="ECO:0007669"/>
    <property type="project" value="TreeGrafter"/>
</dbReference>
<keyword evidence="10" id="KW-0206">Cytoskeleton</keyword>
<feature type="compositionally biased region" description="Acidic residues" evidence="17">
    <location>
        <begin position="437"/>
        <end position="451"/>
    </location>
</feature>
<feature type="region of interest" description="Disordered" evidence="17">
    <location>
        <begin position="1050"/>
        <end position="1294"/>
    </location>
</feature>
<evidence type="ECO:0000256" key="4">
    <source>
        <dbReference type="ARBA" id="ARBA00022553"/>
    </source>
</evidence>
<dbReference type="GO" id="GO:0015629">
    <property type="term" value="C:actin cytoskeleton"/>
    <property type="evidence" value="ECO:0007669"/>
    <property type="project" value="TreeGrafter"/>
</dbReference>
<evidence type="ECO:0000256" key="13">
    <source>
        <dbReference type="ARBA" id="ARBA00076637"/>
    </source>
</evidence>
<feature type="compositionally biased region" description="Basic and acidic residues" evidence="17">
    <location>
        <begin position="452"/>
        <end position="464"/>
    </location>
</feature>
<evidence type="ECO:0000259" key="19">
    <source>
        <dbReference type="PROSITE" id="PS50106"/>
    </source>
</evidence>
<reference evidence="20" key="2">
    <citation type="submission" date="2025-08" db="UniProtKB">
        <authorList>
            <consortium name="Ensembl"/>
        </authorList>
    </citation>
    <scope>IDENTIFICATION</scope>
</reference>
<evidence type="ECO:0000256" key="7">
    <source>
        <dbReference type="ARBA" id="ARBA00023018"/>
    </source>
</evidence>
<keyword evidence="8 16" id="KW-0175">Coiled coil</keyword>
<dbReference type="Pfam" id="PF17817">
    <property type="entry name" value="PDZ_5"/>
    <property type="match status" value="1"/>
</dbReference>
<dbReference type="InterPro" id="IPR040645">
    <property type="entry name" value="Neurabin-1/2_PDZ"/>
</dbReference>
<dbReference type="Ensembl" id="ENSGACT00000062612.1">
    <property type="protein sequence ID" value="ENSGACP00000038832.1"/>
    <property type="gene ID" value="ENSGACG00000004831.2"/>
</dbReference>
<dbReference type="FunFam" id="1.10.150.50:FF:000008">
    <property type="entry name" value="Neurabin-1 isoform 1-like protein"/>
    <property type="match status" value="1"/>
</dbReference>
<feature type="compositionally biased region" description="Basic and acidic residues" evidence="17">
    <location>
        <begin position="1431"/>
        <end position="1451"/>
    </location>
</feature>
<dbReference type="Pfam" id="PF00595">
    <property type="entry name" value="PDZ"/>
    <property type="match status" value="1"/>
</dbReference>
<evidence type="ECO:0000256" key="10">
    <source>
        <dbReference type="ARBA" id="ARBA00023212"/>
    </source>
</evidence>
<evidence type="ECO:0000256" key="5">
    <source>
        <dbReference type="ARBA" id="ARBA00022782"/>
    </source>
</evidence>
<keyword evidence="3" id="KW-0963">Cytoplasm</keyword>
<evidence type="ECO:0000313" key="20">
    <source>
        <dbReference type="Ensembl" id="ENSGACP00000038832.1"/>
    </source>
</evidence>
<keyword evidence="6" id="KW-0524">Neurogenesis</keyword>
<feature type="compositionally biased region" description="Basic and acidic residues" evidence="17">
    <location>
        <begin position="1171"/>
        <end position="1186"/>
    </location>
</feature>
<dbReference type="PROSITE" id="PS50105">
    <property type="entry name" value="SAM_DOMAIN"/>
    <property type="match status" value="1"/>
</dbReference>
<reference evidence="20" key="3">
    <citation type="submission" date="2025-09" db="UniProtKB">
        <authorList>
            <consortium name="Ensembl"/>
        </authorList>
    </citation>
    <scope>IDENTIFICATION</scope>
</reference>
<dbReference type="RefSeq" id="XP_040058301.1">
    <property type="nucleotide sequence ID" value="XM_040202367.1"/>
</dbReference>
<feature type="compositionally biased region" description="Acidic residues" evidence="17">
    <location>
        <begin position="577"/>
        <end position="594"/>
    </location>
</feature>
<evidence type="ECO:0000256" key="16">
    <source>
        <dbReference type="SAM" id="Coils"/>
    </source>
</evidence>
<feature type="compositionally biased region" description="Polar residues" evidence="17">
    <location>
        <begin position="261"/>
        <end position="273"/>
    </location>
</feature>
<dbReference type="CTD" id="571989"/>
<feature type="domain" description="SAM" evidence="18">
    <location>
        <begin position="1371"/>
        <end position="1434"/>
    </location>
</feature>
<feature type="compositionally biased region" description="Low complexity" evidence="17">
    <location>
        <begin position="420"/>
        <end position="436"/>
    </location>
</feature>
<keyword evidence="2" id="KW-0217">Developmental protein</keyword>
<feature type="compositionally biased region" description="Basic and acidic residues" evidence="17">
    <location>
        <begin position="1112"/>
        <end position="1123"/>
    </location>
</feature>
<reference evidence="20 21" key="1">
    <citation type="journal article" date="2021" name="G3 (Bethesda)">
        <title>Improved contiguity of the threespine stickleback genome using long-read sequencing.</title>
        <authorList>
            <person name="Nath S."/>
            <person name="Shaw D.E."/>
            <person name="White M.A."/>
        </authorList>
    </citation>
    <scope>NUCLEOTIDE SEQUENCE [LARGE SCALE GENOMIC DNA]</scope>
    <source>
        <strain evidence="20 21">Lake Benthic</strain>
    </source>
</reference>
<dbReference type="SUPFAM" id="SSF50156">
    <property type="entry name" value="PDZ domain-like"/>
    <property type="match status" value="1"/>
</dbReference>
<keyword evidence="9" id="KW-0009">Actin-binding</keyword>
<dbReference type="GO" id="GO:0051015">
    <property type="term" value="F:actin filament binding"/>
    <property type="evidence" value="ECO:0007669"/>
    <property type="project" value="TreeGrafter"/>
</dbReference>
<feature type="region of interest" description="Disordered" evidence="17">
    <location>
        <begin position="151"/>
        <end position="483"/>
    </location>
</feature>
<dbReference type="Pfam" id="PF07647">
    <property type="entry name" value="SAM_2"/>
    <property type="match status" value="1"/>
</dbReference>
<dbReference type="Gene3D" id="2.30.42.10">
    <property type="match status" value="1"/>
</dbReference>
<feature type="region of interest" description="Disordered" evidence="17">
    <location>
        <begin position="520"/>
        <end position="540"/>
    </location>
</feature>
<evidence type="ECO:0000256" key="12">
    <source>
        <dbReference type="ARBA" id="ARBA00067399"/>
    </source>
</evidence>
<dbReference type="RefSeq" id="XP_040058302.1">
    <property type="nucleotide sequence ID" value="XM_040202368.1"/>
</dbReference>
<proteinExistence type="predicted"/>
<dbReference type="GeneTree" id="ENSGT00940000164127"/>
<feature type="coiled-coil region" evidence="16">
    <location>
        <begin position="855"/>
        <end position="889"/>
    </location>
</feature>
<feature type="region of interest" description="Disordered" evidence="17">
    <location>
        <begin position="990"/>
        <end position="1031"/>
    </location>
</feature>
<dbReference type="FunFam" id="2.30.42.10:FF:000010">
    <property type="entry name" value="Neurabin-1 isoform 1"/>
    <property type="match status" value="1"/>
</dbReference>
<dbReference type="SMART" id="SM00228">
    <property type="entry name" value="PDZ"/>
    <property type="match status" value="1"/>
</dbReference>
<dbReference type="PANTHER" id="PTHR16154:SF26">
    <property type="entry name" value="PROTEIN PHOSPHATASE 1 REGULATORY SUBUNIT 9 LIKE"/>
    <property type="match status" value="1"/>
</dbReference>
<feature type="compositionally biased region" description="Polar residues" evidence="17">
    <location>
        <begin position="188"/>
        <end position="207"/>
    </location>
</feature>
<dbReference type="InterPro" id="IPR043446">
    <property type="entry name" value="Neurabin-like"/>
</dbReference>
<feature type="compositionally biased region" description="Polar residues" evidence="17">
    <location>
        <begin position="284"/>
        <end position="314"/>
    </location>
</feature>
<evidence type="ECO:0000256" key="8">
    <source>
        <dbReference type="ARBA" id="ARBA00023054"/>
    </source>
</evidence>
<keyword evidence="4" id="KW-0597">Phosphoprotein</keyword>
<dbReference type="GO" id="GO:0014069">
    <property type="term" value="C:postsynaptic density"/>
    <property type="evidence" value="ECO:0007669"/>
    <property type="project" value="TreeGrafter"/>
</dbReference>
<evidence type="ECO:0000256" key="17">
    <source>
        <dbReference type="SAM" id="MobiDB-lite"/>
    </source>
</evidence>
<dbReference type="Gene3D" id="1.10.150.50">
    <property type="entry name" value="Transcription Factor, Ets-1"/>
    <property type="match status" value="1"/>
</dbReference>
<evidence type="ECO:0000256" key="6">
    <source>
        <dbReference type="ARBA" id="ARBA00022902"/>
    </source>
</evidence>
<feature type="region of interest" description="Disordered" evidence="17">
    <location>
        <begin position="1"/>
        <end position="64"/>
    </location>
</feature>
<feature type="compositionally biased region" description="Basic and acidic residues" evidence="17">
    <location>
        <begin position="151"/>
        <end position="160"/>
    </location>
</feature>
<comment type="subcellular location">
    <subcellularLocation>
        <location evidence="1">Cytoplasm</location>
        <location evidence="1">Cytoskeleton</location>
    </subcellularLocation>
    <subcellularLocation>
        <location evidence="11">Synapse</location>
    </subcellularLocation>
</comment>
<feature type="compositionally biased region" description="Polar residues" evidence="17">
    <location>
        <begin position="409"/>
        <end position="418"/>
    </location>
</feature>
<feature type="compositionally biased region" description="Acidic residues" evidence="17">
    <location>
        <begin position="790"/>
        <end position="814"/>
    </location>
</feature>
<dbReference type="InterPro" id="IPR001660">
    <property type="entry name" value="SAM"/>
</dbReference>
<dbReference type="GO" id="GO:0031175">
    <property type="term" value="P:neuron projection development"/>
    <property type="evidence" value="ECO:0007669"/>
    <property type="project" value="TreeGrafter"/>
</dbReference>
<dbReference type="PROSITE" id="PS50106">
    <property type="entry name" value="PDZ"/>
    <property type="match status" value="1"/>
</dbReference>
<evidence type="ECO:0000313" key="21">
    <source>
        <dbReference type="Proteomes" id="UP000007635"/>
    </source>
</evidence>
<feature type="compositionally biased region" description="Basic and acidic residues" evidence="17">
    <location>
        <begin position="209"/>
        <end position="220"/>
    </location>
</feature>
<feature type="compositionally biased region" description="Basic and acidic residues" evidence="17">
    <location>
        <begin position="1259"/>
        <end position="1269"/>
    </location>
</feature>
<dbReference type="CDD" id="cd09512">
    <property type="entry name" value="SAM_Neurabin-like"/>
    <property type="match status" value="1"/>
</dbReference>
<dbReference type="Proteomes" id="UP000007635">
    <property type="component" value="Chromosome XVI"/>
</dbReference>
<evidence type="ECO:0000256" key="14">
    <source>
        <dbReference type="ARBA" id="ARBA00077125"/>
    </source>
</evidence>
<feature type="region of interest" description="Disordered" evidence="17">
    <location>
        <begin position="79"/>
        <end position="134"/>
    </location>
</feature>
<dbReference type="GO" id="GO:0005737">
    <property type="term" value="C:cytoplasm"/>
    <property type="evidence" value="ECO:0007669"/>
    <property type="project" value="TreeGrafter"/>
</dbReference>
<dbReference type="SMART" id="SM00454">
    <property type="entry name" value="SAM"/>
    <property type="match status" value="1"/>
</dbReference>